<dbReference type="PANTHER" id="PTHR43421:SF1">
    <property type="entry name" value="METALLOPROTEASE PMBA"/>
    <property type="match status" value="1"/>
</dbReference>
<sequence length="446" mass="46506">MSHADTLQDLVAAARKAGADAADAVLVSNASLSVARRLGQIEQLERAEGFDLGLRVFVGQGGMLRQAIVSSTDPSPRGFAALAERAVAMARVVPEDPFAGLPDAPDGLVAVDLDLADEAEPNAEALIARAAAAEDAALAVAGVTNSEGAEAGWGRYAIALAASNGFAGEYVRTSHSISVTALAGQGTGMERDYDYSSTVHLSDLEDAAMLGRRAGEKAVARLNPRRPKTARVPVVYDPRVAASLLGHLAGAINGAAVARGTSFLRDRLGQRVMAAGLTVVDDPTRRRGLRSRPFDGEGMKGTRRAIVEDGVLTTWVLDWRSARQLGMASTGHASRGTGGPPSPSTTNLWLEPGRVTPEALMADIREGLYVTELIGMGVNGVTGDYSRGAAGFMIRDGALAEPVSEITIAGNVKDMLLELTPADDLQFRRGTDSPTVRVEGLTMAGA</sequence>
<dbReference type="GO" id="GO:0005829">
    <property type="term" value="C:cytosol"/>
    <property type="evidence" value="ECO:0007669"/>
    <property type="project" value="TreeGrafter"/>
</dbReference>
<evidence type="ECO:0000313" key="7">
    <source>
        <dbReference type="Proteomes" id="UP001139311"/>
    </source>
</evidence>
<accession>A0A9X1L7V4</accession>
<dbReference type="PANTHER" id="PTHR43421">
    <property type="entry name" value="METALLOPROTEASE PMBA"/>
    <property type="match status" value="1"/>
</dbReference>
<reference evidence="6" key="1">
    <citation type="submission" date="2021-10" db="EMBL/GenBank/DDBJ databases">
        <title>Roseicella aerolatum sp. nov., isolated from aerosols of e-waste dismantling site.</title>
        <authorList>
            <person name="Qin T."/>
        </authorList>
    </citation>
    <scope>NUCLEOTIDE SEQUENCE</scope>
    <source>
        <strain evidence="6">GB24</strain>
    </source>
</reference>
<dbReference type="SUPFAM" id="SSF111283">
    <property type="entry name" value="Putative modulator of DNA gyrase, PmbA/TldD"/>
    <property type="match status" value="1"/>
</dbReference>
<dbReference type="InterPro" id="IPR045570">
    <property type="entry name" value="Metalloprtase-TldD/E_cen_dom"/>
</dbReference>
<feature type="domain" description="Metalloprotease TldD/E C-terminal" evidence="4">
    <location>
        <begin position="230"/>
        <end position="445"/>
    </location>
</feature>
<feature type="region of interest" description="Disordered" evidence="2">
    <location>
        <begin position="328"/>
        <end position="348"/>
    </location>
</feature>
<evidence type="ECO:0000259" key="4">
    <source>
        <dbReference type="Pfam" id="PF19289"/>
    </source>
</evidence>
<evidence type="ECO:0000259" key="5">
    <source>
        <dbReference type="Pfam" id="PF19290"/>
    </source>
</evidence>
<name>A0A9X1L7V4_9PROT</name>
<dbReference type="Gene3D" id="3.30.2290.10">
    <property type="entry name" value="PmbA/TldD superfamily"/>
    <property type="match status" value="1"/>
</dbReference>
<evidence type="ECO:0000256" key="1">
    <source>
        <dbReference type="ARBA" id="ARBA00005836"/>
    </source>
</evidence>
<evidence type="ECO:0000256" key="2">
    <source>
        <dbReference type="SAM" id="MobiDB-lite"/>
    </source>
</evidence>
<dbReference type="EMBL" id="JAJAQI010000015">
    <property type="protein sequence ID" value="MCB4822386.1"/>
    <property type="molecule type" value="Genomic_DNA"/>
</dbReference>
<proteinExistence type="inferred from homology"/>
<dbReference type="Pfam" id="PF19290">
    <property type="entry name" value="PmbA_TldD_2nd"/>
    <property type="match status" value="1"/>
</dbReference>
<dbReference type="InterPro" id="IPR036059">
    <property type="entry name" value="TldD/PmbA_sf"/>
</dbReference>
<dbReference type="InterPro" id="IPR035068">
    <property type="entry name" value="TldD/PmbA_N"/>
</dbReference>
<dbReference type="Pfam" id="PF19289">
    <property type="entry name" value="PmbA_TldD_3rd"/>
    <property type="match status" value="1"/>
</dbReference>
<dbReference type="GO" id="GO:0006508">
    <property type="term" value="P:proteolysis"/>
    <property type="evidence" value="ECO:0007669"/>
    <property type="project" value="InterPro"/>
</dbReference>
<protein>
    <submittedName>
        <fullName evidence="6">TldD/PmbA family protein</fullName>
    </submittedName>
</protein>
<dbReference type="InterPro" id="IPR002510">
    <property type="entry name" value="Metalloprtase-TldD/E_N"/>
</dbReference>
<evidence type="ECO:0000259" key="3">
    <source>
        <dbReference type="Pfam" id="PF01523"/>
    </source>
</evidence>
<comment type="caution">
    <text evidence="6">The sequence shown here is derived from an EMBL/GenBank/DDBJ whole genome shotgun (WGS) entry which is preliminary data.</text>
</comment>
<dbReference type="InterPro" id="IPR047657">
    <property type="entry name" value="PmbA"/>
</dbReference>
<gene>
    <name evidence="6" type="ORF">LHA35_11635</name>
</gene>
<dbReference type="AlphaFoldDB" id="A0A9X1L7V4"/>
<dbReference type="GO" id="GO:0008237">
    <property type="term" value="F:metallopeptidase activity"/>
    <property type="evidence" value="ECO:0007669"/>
    <property type="project" value="InterPro"/>
</dbReference>
<dbReference type="Pfam" id="PF01523">
    <property type="entry name" value="PmbA_TldD_1st"/>
    <property type="match status" value="1"/>
</dbReference>
<evidence type="ECO:0000313" key="6">
    <source>
        <dbReference type="EMBL" id="MCB4822386.1"/>
    </source>
</evidence>
<dbReference type="InterPro" id="IPR045569">
    <property type="entry name" value="Metalloprtase-TldD/E_C"/>
</dbReference>
<organism evidence="6 7">
    <name type="scientific">Roseicella aerolata</name>
    <dbReference type="NCBI Taxonomy" id="2883479"/>
    <lineage>
        <taxon>Bacteria</taxon>
        <taxon>Pseudomonadati</taxon>
        <taxon>Pseudomonadota</taxon>
        <taxon>Alphaproteobacteria</taxon>
        <taxon>Acetobacterales</taxon>
        <taxon>Roseomonadaceae</taxon>
        <taxon>Roseicella</taxon>
    </lineage>
</organism>
<keyword evidence="7" id="KW-1185">Reference proteome</keyword>
<dbReference type="RefSeq" id="WP_226608426.1">
    <property type="nucleotide sequence ID" value="NZ_JAJAQI010000015.1"/>
</dbReference>
<dbReference type="Proteomes" id="UP001139311">
    <property type="component" value="Unassembled WGS sequence"/>
</dbReference>
<feature type="domain" description="Metalloprotease TldD/E central" evidence="5">
    <location>
        <begin position="118"/>
        <end position="222"/>
    </location>
</feature>
<feature type="domain" description="Metalloprotease TldD/E N-terminal" evidence="3">
    <location>
        <begin position="22"/>
        <end position="90"/>
    </location>
</feature>
<comment type="similarity">
    <text evidence="1">Belongs to the peptidase U62 family.</text>
</comment>